<feature type="compositionally biased region" description="Polar residues" evidence="1">
    <location>
        <begin position="128"/>
        <end position="140"/>
    </location>
</feature>
<sequence>MATRKIHVFRDEAAIKQAPISAAVLGKSFVTTNISTVTIDDKENLDPVTGLPLSTLLLKLTDSDGKPALSKPPMKYIATTIVTTVISPVSDPSGATTSSPSKSKAEFLHQMKKSRVALGTKVAPGVATSASNSHRTSTSPRPGRLGYISSSVKSKSSAMNRPSGSPTASSKAKGSSAAVKAKRTKKLIIARHAAAVASVAVADSGLKSGDVDGDDIVMQDVQLKPHDTGNDRDEAACVQRIVNQRCRDLTVRPLANVSEAYGASSSDDDRY</sequence>
<reference evidence="2" key="1">
    <citation type="journal article" date="2020" name="Nat. Commun.">
        <title>Large-scale genome sequencing of mycorrhizal fungi provides insights into the early evolution of symbiotic traits.</title>
        <authorList>
            <person name="Miyauchi S."/>
            <person name="Kiss E."/>
            <person name="Kuo A."/>
            <person name="Drula E."/>
            <person name="Kohler A."/>
            <person name="Sanchez-Garcia M."/>
            <person name="Morin E."/>
            <person name="Andreopoulos B."/>
            <person name="Barry K.W."/>
            <person name="Bonito G."/>
            <person name="Buee M."/>
            <person name="Carver A."/>
            <person name="Chen C."/>
            <person name="Cichocki N."/>
            <person name="Clum A."/>
            <person name="Culley D."/>
            <person name="Crous P.W."/>
            <person name="Fauchery L."/>
            <person name="Girlanda M."/>
            <person name="Hayes R.D."/>
            <person name="Keri Z."/>
            <person name="LaButti K."/>
            <person name="Lipzen A."/>
            <person name="Lombard V."/>
            <person name="Magnuson J."/>
            <person name="Maillard F."/>
            <person name="Murat C."/>
            <person name="Nolan M."/>
            <person name="Ohm R.A."/>
            <person name="Pangilinan J."/>
            <person name="Pereira M.F."/>
            <person name="Perotto S."/>
            <person name="Peter M."/>
            <person name="Pfister S."/>
            <person name="Riley R."/>
            <person name="Sitrit Y."/>
            <person name="Stielow J.B."/>
            <person name="Szollosi G."/>
            <person name="Zifcakova L."/>
            <person name="Stursova M."/>
            <person name="Spatafora J.W."/>
            <person name="Tedersoo L."/>
            <person name="Vaario L.M."/>
            <person name="Yamada A."/>
            <person name="Yan M."/>
            <person name="Wang P."/>
            <person name="Xu J."/>
            <person name="Bruns T."/>
            <person name="Baldrian P."/>
            <person name="Vilgalys R."/>
            <person name="Dunand C."/>
            <person name="Henrissat B."/>
            <person name="Grigoriev I.V."/>
            <person name="Hibbett D."/>
            <person name="Nagy L.G."/>
            <person name="Martin F.M."/>
        </authorList>
    </citation>
    <scope>NUCLEOTIDE SEQUENCE</scope>
    <source>
        <strain evidence="2">UP504</strain>
    </source>
</reference>
<dbReference type="EMBL" id="MU128930">
    <property type="protein sequence ID" value="KAF9517657.1"/>
    <property type="molecule type" value="Genomic_DNA"/>
</dbReference>
<keyword evidence="3" id="KW-1185">Reference proteome</keyword>
<dbReference type="AlphaFoldDB" id="A0A9P6DXP0"/>
<evidence type="ECO:0000313" key="2">
    <source>
        <dbReference type="EMBL" id="KAF9517657.1"/>
    </source>
</evidence>
<dbReference type="OrthoDB" id="3265369at2759"/>
<feature type="compositionally biased region" description="Polar residues" evidence="1">
    <location>
        <begin position="158"/>
        <end position="167"/>
    </location>
</feature>
<gene>
    <name evidence="2" type="ORF">BS47DRAFT_1359443</name>
</gene>
<evidence type="ECO:0000256" key="1">
    <source>
        <dbReference type="SAM" id="MobiDB-lite"/>
    </source>
</evidence>
<accession>A0A9P6DXP0</accession>
<organism evidence="2 3">
    <name type="scientific">Hydnum rufescens UP504</name>
    <dbReference type="NCBI Taxonomy" id="1448309"/>
    <lineage>
        <taxon>Eukaryota</taxon>
        <taxon>Fungi</taxon>
        <taxon>Dikarya</taxon>
        <taxon>Basidiomycota</taxon>
        <taxon>Agaricomycotina</taxon>
        <taxon>Agaricomycetes</taxon>
        <taxon>Cantharellales</taxon>
        <taxon>Hydnaceae</taxon>
        <taxon>Hydnum</taxon>
    </lineage>
</organism>
<evidence type="ECO:0000313" key="3">
    <source>
        <dbReference type="Proteomes" id="UP000886523"/>
    </source>
</evidence>
<feature type="region of interest" description="Disordered" evidence="1">
    <location>
        <begin position="123"/>
        <end position="177"/>
    </location>
</feature>
<name>A0A9P6DXP0_9AGAM</name>
<dbReference type="Proteomes" id="UP000886523">
    <property type="component" value="Unassembled WGS sequence"/>
</dbReference>
<comment type="caution">
    <text evidence="2">The sequence shown here is derived from an EMBL/GenBank/DDBJ whole genome shotgun (WGS) entry which is preliminary data.</text>
</comment>
<proteinExistence type="predicted"/>
<feature type="compositionally biased region" description="Low complexity" evidence="1">
    <location>
        <begin position="168"/>
        <end position="177"/>
    </location>
</feature>
<protein>
    <submittedName>
        <fullName evidence="2">Uncharacterized protein</fullName>
    </submittedName>
</protein>